<name>A0A381L6X0_BLUGR</name>
<gene>
    <name evidence="1" type="ORF">BGT96224V2_LOCUS2847</name>
</gene>
<reference evidence="1" key="1">
    <citation type="submission" date="2018-07" db="EMBL/GenBank/DDBJ databases">
        <authorList>
            <person name="Quirk P.G."/>
            <person name="Krulwich T.A."/>
        </authorList>
    </citation>
    <scope>NUCLEOTIDE SEQUENCE</scope>
    <source>
        <strain evidence="1">96224</strain>
    </source>
</reference>
<sequence length="73" mass="8397">MQSKDETYRDFPKAHVAQLTNLTLISTTNNSSTPISNFIQQFETEQSRLQKLTKSSSDAYRRLFAAFLSHDKI</sequence>
<evidence type="ECO:0000313" key="1">
    <source>
        <dbReference type="EMBL" id="SUZ09678.1"/>
    </source>
</evidence>
<dbReference type="AlphaFoldDB" id="A0A381L6X0"/>
<proteinExistence type="predicted"/>
<dbReference type="EMBL" id="UIGY01000056">
    <property type="protein sequence ID" value="SUZ09678.1"/>
    <property type="molecule type" value="Genomic_DNA"/>
</dbReference>
<protein>
    <submittedName>
        <fullName evidence="1">Bgt-20314</fullName>
    </submittedName>
</protein>
<organism evidence="1">
    <name type="scientific">Blumeria graminis f. sp. tritici 96224</name>
    <dbReference type="NCBI Taxonomy" id="1268274"/>
    <lineage>
        <taxon>Eukaryota</taxon>
        <taxon>Fungi</taxon>
        <taxon>Dikarya</taxon>
        <taxon>Ascomycota</taxon>
        <taxon>Pezizomycotina</taxon>
        <taxon>Leotiomycetes</taxon>
        <taxon>Erysiphales</taxon>
        <taxon>Erysiphaceae</taxon>
        <taxon>Blumeria</taxon>
    </lineage>
</organism>
<accession>A0A381L6X0</accession>